<protein>
    <submittedName>
        <fullName evidence="3">Unnamed protein product</fullName>
    </submittedName>
</protein>
<reference evidence="3" key="1">
    <citation type="submission" date="2023-04" db="EMBL/GenBank/DDBJ databases">
        <title>Phytophthora lilii NBRC 32176.</title>
        <authorList>
            <person name="Ichikawa N."/>
            <person name="Sato H."/>
            <person name="Tonouchi N."/>
        </authorList>
    </citation>
    <scope>NUCLEOTIDE SEQUENCE</scope>
    <source>
        <strain evidence="3">NBRC 32176</strain>
    </source>
</reference>
<evidence type="ECO:0000313" key="3">
    <source>
        <dbReference type="EMBL" id="GMF23432.1"/>
    </source>
</evidence>
<dbReference type="Pfam" id="PF00884">
    <property type="entry name" value="Sulfatase"/>
    <property type="match status" value="1"/>
</dbReference>
<evidence type="ECO:0000256" key="1">
    <source>
        <dbReference type="SAM" id="MobiDB-lite"/>
    </source>
</evidence>
<dbReference type="PANTHER" id="PTHR43751">
    <property type="entry name" value="SULFATASE"/>
    <property type="match status" value="1"/>
</dbReference>
<keyword evidence="4" id="KW-1185">Reference proteome</keyword>
<dbReference type="AlphaFoldDB" id="A0A9W6U0H3"/>
<dbReference type="Gene3D" id="3.40.720.10">
    <property type="entry name" value="Alkaline Phosphatase, subunit A"/>
    <property type="match status" value="1"/>
</dbReference>
<accession>A0A9W6U0H3</accession>
<dbReference type="InterPro" id="IPR000917">
    <property type="entry name" value="Sulfatase_N"/>
</dbReference>
<evidence type="ECO:0000259" key="2">
    <source>
        <dbReference type="Pfam" id="PF00884"/>
    </source>
</evidence>
<name>A0A9W6U0H3_9STRA</name>
<organism evidence="3 4">
    <name type="scientific">Phytophthora lilii</name>
    <dbReference type="NCBI Taxonomy" id="2077276"/>
    <lineage>
        <taxon>Eukaryota</taxon>
        <taxon>Sar</taxon>
        <taxon>Stramenopiles</taxon>
        <taxon>Oomycota</taxon>
        <taxon>Peronosporomycetes</taxon>
        <taxon>Peronosporales</taxon>
        <taxon>Peronosporaceae</taxon>
        <taxon>Phytophthora</taxon>
    </lineage>
</organism>
<dbReference type="PANTHER" id="PTHR43751:SF3">
    <property type="entry name" value="SULFATASE N-TERMINAL DOMAIN-CONTAINING PROTEIN"/>
    <property type="match status" value="1"/>
</dbReference>
<sequence>MDSHARHAYGALTPTEPTPSPRNDLDEDFESSVEPTQQLLDRSRAEKSRKVAGAKNGTSLKYTVLSINDATESSKTETLSANDVVVTDDLVVENGDKGNHCGYCIQSTSAVIDLALISLLVVALSSASSPLVADLALNTPLNELLGHPLQPSVDSSSSAIDDGSLPWVETYIHHATENHELFGNDTLYRRTTSFKGDLAFDVNVSDKNPPNVLLLVVESFRFHDSHYLVGEEDPSNLFKNTNISITPNFDRWAKRGIALRNYWSSWRTSRSVESLLFGQLPYDSVTKSGMTGGRRDTRLSGLTQFFKSKGYETFFTLAV</sequence>
<feature type="region of interest" description="Disordered" evidence="1">
    <location>
        <begin position="1"/>
        <end position="52"/>
    </location>
</feature>
<dbReference type="EMBL" id="BSXW01000476">
    <property type="protein sequence ID" value="GMF23432.1"/>
    <property type="molecule type" value="Genomic_DNA"/>
</dbReference>
<proteinExistence type="predicted"/>
<evidence type="ECO:0000313" key="4">
    <source>
        <dbReference type="Proteomes" id="UP001165083"/>
    </source>
</evidence>
<comment type="caution">
    <text evidence="3">The sequence shown here is derived from an EMBL/GenBank/DDBJ whole genome shotgun (WGS) entry which is preliminary data.</text>
</comment>
<dbReference type="Proteomes" id="UP001165083">
    <property type="component" value="Unassembled WGS sequence"/>
</dbReference>
<dbReference type="SUPFAM" id="SSF53649">
    <property type="entry name" value="Alkaline phosphatase-like"/>
    <property type="match status" value="1"/>
</dbReference>
<dbReference type="OrthoDB" id="88649at2759"/>
<dbReference type="InterPro" id="IPR017850">
    <property type="entry name" value="Alkaline_phosphatase_core_sf"/>
</dbReference>
<dbReference type="InterPro" id="IPR052701">
    <property type="entry name" value="GAG_Ulvan_Degrading_Sulfatases"/>
</dbReference>
<feature type="domain" description="Sulfatase N-terminal" evidence="2">
    <location>
        <begin position="210"/>
        <end position="314"/>
    </location>
</feature>
<gene>
    <name evidence="3" type="ORF">Plil01_000946100</name>
</gene>